<protein>
    <submittedName>
        <fullName evidence="3">Response regulator receiver domain-containing protein</fullName>
    </submittedName>
</protein>
<feature type="modified residue" description="4-aspartylphosphate" evidence="1">
    <location>
        <position position="54"/>
    </location>
</feature>
<dbReference type="InterPro" id="IPR017850">
    <property type="entry name" value="Alkaline_phosphatase_core_sf"/>
</dbReference>
<dbReference type="SUPFAM" id="SSF52172">
    <property type="entry name" value="CheY-like"/>
    <property type="match status" value="1"/>
</dbReference>
<keyword evidence="1" id="KW-0597">Phosphoprotein</keyword>
<reference evidence="4" key="1">
    <citation type="submission" date="2016-10" db="EMBL/GenBank/DDBJ databases">
        <authorList>
            <person name="Varghese N."/>
            <person name="Submissions S."/>
        </authorList>
    </citation>
    <scope>NUCLEOTIDE SEQUENCE [LARGE SCALE GENOMIC DNA]</scope>
    <source>
        <strain evidence="4">DSM 23313</strain>
    </source>
</reference>
<dbReference type="RefSeq" id="WP_090410291.1">
    <property type="nucleotide sequence ID" value="NZ_FNDQ01000028.1"/>
</dbReference>
<name>A0A1G8GJA5_9FLAO</name>
<evidence type="ECO:0000313" key="4">
    <source>
        <dbReference type="Proteomes" id="UP000243588"/>
    </source>
</evidence>
<dbReference type="InterPro" id="IPR001789">
    <property type="entry name" value="Sig_transdc_resp-reg_receiver"/>
</dbReference>
<dbReference type="SUPFAM" id="SSF53649">
    <property type="entry name" value="Alkaline phosphatase-like"/>
    <property type="match status" value="1"/>
</dbReference>
<dbReference type="PANTHER" id="PTHR43228:SF1">
    <property type="entry name" value="TWO-COMPONENT RESPONSE REGULATOR ARR22"/>
    <property type="match status" value="1"/>
</dbReference>
<feature type="domain" description="Response regulatory" evidence="2">
    <location>
        <begin position="5"/>
        <end position="119"/>
    </location>
</feature>
<dbReference type="InterPro" id="IPR011006">
    <property type="entry name" value="CheY-like_superfamily"/>
</dbReference>
<proteinExistence type="predicted"/>
<dbReference type="CDD" id="cd00156">
    <property type="entry name" value="REC"/>
    <property type="match status" value="1"/>
</dbReference>
<dbReference type="Gene3D" id="3.40.50.2300">
    <property type="match status" value="1"/>
</dbReference>
<dbReference type="Pfam" id="PF00072">
    <property type="entry name" value="Response_reg"/>
    <property type="match status" value="1"/>
</dbReference>
<sequence length="518" mass="60507">MNKINILWVDDEVDLLKPHILFLEKKNYAVSTCTNGQDAIEMFKEHDFDIVFLDENMPGLSGLETLNEIKAIKNNTPIIMITKSEEEYIMEEAIGAKISDYLIKPVNPNQILLSLKKNLDDSRLISEKSSLSYQKEFRNISMDLMQARDYEDWISIYRKLLYWEQKLENIEDQSLISILDSQKTEANSLFGKFVENNYEDWINDPENSPVFSHQIFRKWVAPDLKKEDSKILFVVIDNLRYDQWRAFESVVTNHYKVESENSFFSILPTATQYSRNAIFSGLTPLQMSEQLPQYWKNDTDEGGKNLFENEFLQAQLQRLRLNIKNEYFKITNQREGKKLVDNFKSLKDNKLITIVYNFVDMISHAKTEMEVIKELASNDKAYRSLTVSWFKNSPLLEMIQQAQQLGYKLVITTDHGTINCKTPSKVIGDKNTSLNLRYKTGKSLTFENKDVYHVKDPKKIQLPNINISSSYIFAKNDYFLAYQNNFNYYASYFKNTYQHGGISLEEVIVPFIVLTPKL</sequence>
<evidence type="ECO:0000313" key="3">
    <source>
        <dbReference type="EMBL" id="SDH94401.1"/>
    </source>
</evidence>
<gene>
    <name evidence="3" type="ORF">SAMN05421818_12824</name>
</gene>
<keyword evidence="4" id="KW-1185">Reference proteome</keyword>
<dbReference type="Proteomes" id="UP000243588">
    <property type="component" value="Unassembled WGS sequence"/>
</dbReference>
<dbReference type="Gene3D" id="3.40.720.10">
    <property type="entry name" value="Alkaline Phosphatase, subunit A"/>
    <property type="match status" value="1"/>
</dbReference>
<dbReference type="PROSITE" id="PS50110">
    <property type="entry name" value="RESPONSE_REGULATORY"/>
    <property type="match status" value="1"/>
</dbReference>
<dbReference type="Pfam" id="PF08665">
    <property type="entry name" value="PglZ"/>
    <property type="match status" value="1"/>
</dbReference>
<evidence type="ECO:0000259" key="2">
    <source>
        <dbReference type="PROSITE" id="PS50110"/>
    </source>
</evidence>
<dbReference type="STRING" id="702745.SAMN05421818_12824"/>
<dbReference type="PANTHER" id="PTHR43228">
    <property type="entry name" value="TWO-COMPONENT RESPONSE REGULATOR"/>
    <property type="match status" value="1"/>
</dbReference>
<organism evidence="3 4">
    <name type="scientific">Myroides phaeus</name>
    <dbReference type="NCBI Taxonomy" id="702745"/>
    <lineage>
        <taxon>Bacteria</taxon>
        <taxon>Pseudomonadati</taxon>
        <taxon>Bacteroidota</taxon>
        <taxon>Flavobacteriia</taxon>
        <taxon>Flavobacteriales</taxon>
        <taxon>Flavobacteriaceae</taxon>
        <taxon>Myroides</taxon>
    </lineage>
</organism>
<dbReference type="GO" id="GO:0000160">
    <property type="term" value="P:phosphorelay signal transduction system"/>
    <property type="evidence" value="ECO:0007669"/>
    <property type="project" value="InterPro"/>
</dbReference>
<evidence type="ECO:0000256" key="1">
    <source>
        <dbReference type="PROSITE-ProRule" id="PRU00169"/>
    </source>
</evidence>
<dbReference type="EMBL" id="FNDQ01000028">
    <property type="protein sequence ID" value="SDH94401.1"/>
    <property type="molecule type" value="Genomic_DNA"/>
</dbReference>
<accession>A0A1G8GJA5</accession>
<dbReference type="AlphaFoldDB" id="A0A1G8GJA5"/>
<dbReference type="InterPro" id="IPR052048">
    <property type="entry name" value="ST_Response_Regulator"/>
</dbReference>
<dbReference type="SMART" id="SM00448">
    <property type="entry name" value="REC"/>
    <property type="match status" value="1"/>
</dbReference>